<name>A0AAJ0B9L8_9PEZI</name>
<sequence length="276" mass="31056">MPESSSSDYNSTSKYPAWYFEDAFTIGSSSTAIPAVDWQVRLSDLPDLSDIPDISLIDSHRPTLAVETGYTHTSSNTTPSSSAFSSLSYCPSFSPRNDPYPFRYADPWSPLSPRALSHTSPSLSNPHNAVPRTSLRQDQGCEFQFDRAPVAGDDNNELSPLACLIEYSTPDVDDRDDEERLDYPPRDYGPIRPPPPKIQEVVFDPLSPRYVARMLPEEVICLRDGEMRVWLLIWKFLGRIGNLYTEYVSRQRFPGAQRGRRSRDVGSGGYDAKGKY</sequence>
<feature type="region of interest" description="Disordered" evidence="1">
    <location>
        <begin position="255"/>
        <end position="276"/>
    </location>
</feature>
<evidence type="ECO:0000313" key="2">
    <source>
        <dbReference type="EMBL" id="KAK1752707.1"/>
    </source>
</evidence>
<proteinExistence type="predicted"/>
<organism evidence="2 3">
    <name type="scientific">Echria macrotheca</name>
    <dbReference type="NCBI Taxonomy" id="438768"/>
    <lineage>
        <taxon>Eukaryota</taxon>
        <taxon>Fungi</taxon>
        <taxon>Dikarya</taxon>
        <taxon>Ascomycota</taxon>
        <taxon>Pezizomycotina</taxon>
        <taxon>Sordariomycetes</taxon>
        <taxon>Sordariomycetidae</taxon>
        <taxon>Sordariales</taxon>
        <taxon>Schizotheciaceae</taxon>
        <taxon>Echria</taxon>
    </lineage>
</organism>
<evidence type="ECO:0000313" key="3">
    <source>
        <dbReference type="Proteomes" id="UP001239445"/>
    </source>
</evidence>
<accession>A0AAJ0B9L8</accession>
<protein>
    <submittedName>
        <fullName evidence="2">Uncharacterized protein</fullName>
    </submittedName>
</protein>
<reference evidence="2" key="1">
    <citation type="submission" date="2023-06" db="EMBL/GenBank/DDBJ databases">
        <title>Genome-scale phylogeny and comparative genomics of the fungal order Sordariales.</title>
        <authorList>
            <consortium name="Lawrence Berkeley National Laboratory"/>
            <person name="Hensen N."/>
            <person name="Bonometti L."/>
            <person name="Westerberg I."/>
            <person name="Brannstrom I.O."/>
            <person name="Guillou S."/>
            <person name="Cros-Aarteil S."/>
            <person name="Calhoun S."/>
            <person name="Haridas S."/>
            <person name="Kuo A."/>
            <person name="Mondo S."/>
            <person name="Pangilinan J."/>
            <person name="Riley R."/>
            <person name="Labutti K."/>
            <person name="Andreopoulos B."/>
            <person name="Lipzen A."/>
            <person name="Chen C."/>
            <person name="Yanf M."/>
            <person name="Daum C."/>
            <person name="Ng V."/>
            <person name="Clum A."/>
            <person name="Steindorff A."/>
            <person name="Ohm R."/>
            <person name="Martin F."/>
            <person name="Silar P."/>
            <person name="Natvig D."/>
            <person name="Lalanne C."/>
            <person name="Gautier V."/>
            <person name="Ament-Velasquez S.L."/>
            <person name="Kruys A."/>
            <person name="Hutchinson M.I."/>
            <person name="Powell A.J."/>
            <person name="Barry K."/>
            <person name="Miller A.N."/>
            <person name="Grigoriev I.V."/>
            <person name="Debuchy R."/>
            <person name="Gladieux P."/>
            <person name="Thoren M.H."/>
            <person name="Johannesson H."/>
        </authorList>
    </citation>
    <scope>NUCLEOTIDE SEQUENCE</scope>
    <source>
        <strain evidence="2">PSN4</strain>
    </source>
</reference>
<dbReference type="EMBL" id="MU839839">
    <property type="protein sequence ID" value="KAK1752707.1"/>
    <property type="molecule type" value="Genomic_DNA"/>
</dbReference>
<feature type="compositionally biased region" description="Gly residues" evidence="1">
    <location>
        <begin position="266"/>
        <end position="276"/>
    </location>
</feature>
<comment type="caution">
    <text evidence="2">The sequence shown here is derived from an EMBL/GenBank/DDBJ whole genome shotgun (WGS) entry which is preliminary data.</text>
</comment>
<keyword evidence="3" id="KW-1185">Reference proteome</keyword>
<dbReference type="AlphaFoldDB" id="A0AAJ0B9L8"/>
<evidence type="ECO:0000256" key="1">
    <source>
        <dbReference type="SAM" id="MobiDB-lite"/>
    </source>
</evidence>
<gene>
    <name evidence="2" type="ORF">QBC47DRAFT_432390</name>
</gene>
<dbReference type="Proteomes" id="UP001239445">
    <property type="component" value="Unassembled WGS sequence"/>
</dbReference>